<dbReference type="AlphaFoldDB" id="A0A1F8GNK0"/>
<organism evidence="2 3">
    <name type="scientific">Candidatus Yanofskybacteria bacterium RIFCSPLOWO2_01_FULL_44_22</name>
    <dbReference type="NCBI Taxonomy" id="1802697"/>
    <lineage>
        <taxon>Bacteria</taxon>
        <taxon>Candidatus Yanofskyibacteriota</taxon>
    </lineage>
</organism>
<keyword evidence="1" id="KW-0812">Transmembrane</keyword>
<feature type="transmembrane region" description="Helical" evidence="1">
    <location>
        <begin position="62"/>
        <end position="90"/>
    </location>
</feature>
<dbReference type="STRING" id="1802697.A2925_04925"/>
<gene>
    <name evidence="2" type="ORF">A2925_04925</name>
</gene>
<accession>A0A1F8GNK0</accession>
<comment type="caution">
    <text evidence="2">The sequence shown here is derived from an EMBL/GenBank/DDBJ whole genome shotgun (WGS) entry which is preliminary data.</text>
</comment>
<protein>
    <submittedName>
        <fullName evidence="2">Uncharacterized protein</fullName>
    </submittedName>
</protein>
<keyword evidence="1" id="KW-0472">Membrane</keyword>
<reference evidence="2 3" key="1">
    <citation type="journal article" date="2016" name="Nat. Commun.">
        <title>Thousands of microbial genomes shed light on interconnected biogeochemical processes in an aquifer system.</title>
        <authorList>
            <person name="Anantharaman K."/>
            <person name="Brown C.T."/>
            <person name="Hug L.A."/>
            <person name="Sharon I."/>
            <person name="Castelle C.J."/>
            <person name="Probst A.J."/>
            <person name="Thomas B.C."/>
            <person name="Singh A."/>
            <person name="Wilkins M.J."/>
            <person name="Karaoz U."/>
            <person name="Brodie E.L."/>
            <person name="Williams K.H."/>
            <person name="Hubbard S.S."/>
            <person name="Banfield J.F."/>
        </authorList>
    </citation>
    <scope>NUCLEOTIDE SEQUENCE [LARGE SCALE GENOMIC DNA]</scope>
</reference>
<sequence>MIFRQHVLRDIASGKLKSVAFTKYILSLFGIFESVPLLLLWLTSYLGEMACSGGGYDCGQGVGIVFVLVIGPIILLINFIFLVVLFYGLFDIRKRLKSEDISVYKSIKSNEVLYNISISLGLLIVVSVFLWLLYFINFSNVYSPFL</sequence>
<name>A0A1F8GNK0_9BACT</name>
<dbReference type="EMBL" id="MGKL01000008">
    <property type="protein sequence ID" value="OGN26226.1"/>
    <property type="molecule type" value="Genomic_DNA"/>
</dbReference>
<evidence type="ECO:0000313" key="3">
    <source>
        <dbReference type="Proteomes" id="UP000178256"/>
    </source>
</evidence>
<evidence type="ECO:0000313" key="2">
    <source>
        <dbReference type="EMBL" id="OGN26226.1"/>
    </source>
</evidence>
<dbReference type="Proteomes" id="UP000178256">
    <property type="component" value="Unassembled WGS sequence"/>
</dbReference>
<evidence type="ECO:0000256" key="1">
    <source>
        <dbReference type="SAM" id="Phobius"/>
    </source>
</evidence>
<feature type="transmembrane region" description="Helical" evidence="1">
    <location>
        <begin position="21"/>
        <end position="42"/>
    </location>
</feature>
<keyword evidence="1" id="KW-1133">Transmembrane helix</keyword>
<proteinExistence type="predicted"/>
<feature type="transmembrane region" description="Helical" evidence="1">
    <location>
        <begin position="111"/>
        <end position="136"/>
    </location>
</feature>